<keyword evidence="8" id="KW-1185">Reference proteome</keyword>
<feature type="domain" description="MYND-type" evidence="6">
    <location>
        <begin position="666"/>
        <end position="704"/>
    </location>
</feature>
<evidence type="ECO:0000313" key="7">
    <source>
        <dbReference type="EMBL" id="KIM69436.1"/>
    </source>
</evidence>
<evidence type="ECO:0000256" key="1">
    <source>
        <dbReference type="ARBA" id="ARBA00022723"/>
    </source>
</evidence>
<keyword evidence="1" id="KW-0479">Metal-binding</keyword>
<keyword evidence="2 4" id="KW-0863">Zinc-finger</keyword>
<dbReference type="Proteomes" id="UP000053989">
    <property type="component" value="Unassembled WGS sequence"/>
</dbReference>
<evidence type="ECO:0000256" key="2">
    <source>
        <dbReference type="ARBA" id="ARBA00022771"/>
    </source>
</evidence>
<dbReference type="AlphaFoldDB" id="A0A0C3ENJ3"/>
<evidence type="ECO:0000259" key="6">
    <source>
        <dbReference type="PROSITE" id="PS50865"/>
    </source>
</evidence>
<evidence type="ECO:0000256" key="3">
    <source>
        <dbReference type="ARBA" id="ARBA00022833"/>
    </source>
</evidence>
<evidence type="ECO:0000256" key="4">
    <source>
        <dbReference type="PROSITE-ProRule" id="PRU00134"/>
    </source>
</evidence>
<dbReference type="GO" id="GO:0008270">
    <property type="term" value="F:zinc ion binding"/>
    <property type="evidence" value="ECO:0007669"/>
    <property type="project" value="UniProtKB-KW"/>
</dbReference>
<dbReference type="InParanoid" id="A0A0C3ENJ3"/>
<keyword evidence="3" id="KW-0862">Zinc</keyword>
<dbReference type="OrthoDB" id="341421at2759"/>
<dbReference type="STRING" id="1036808.A0A0C3ENJ3"/>
<accession>A0A0C3ENJ3</accession>
<dbReference type="SUPFAM" id="SSF144232">
    <property type="entry name" value="HIT/MYND zinc finger-like"/>
    <property type="match status" value="1"/>
</dbReference>
<evidence type="ECO:0000313" key="8">
    <source>
        <dbReference type="Proteomes" id="UP000053989"/>
    </source>
</evidence>
<name>A0A0C3ENJ3_9AGAM</name>
<proteinExistence type="predicted"/>
<sequence>MPGPRGKQNGAKKAKSKSQASATASPRSMEFAPLVEAIDRAEDWNTVANLLCNYLELPDLTRRSGLKKVYNNFDAIYKRIDSLYTANSNNEKIAGGIVGIYTKMCADSILRNRLFQQGLLSKIMPLVERDGSRRLALRTLTTVTLHGGVDIRQEIALQTPILISVLQRHPDDFDSAELAMSTMAHAIGAAMCSEQKPTTKYIRALKMPTLLPLVLEWLSKPGISVQLLDHGLELLAQTTLHCWQDWMAYPPAIEFFVACMRGPDLSSRCFALGGLIRLHGTCCEQDQRFNDPNKLINAMQGNFPDHLKDIMMDYGLSRCDAYATLRSVRDFQQAMMDCTQDRDLYSLGLKLTELITRNEFSIAEGGFQSPNPRTGKMEILDVGLPFKMWTDALPLCAKAIREKGRPNDLDLADMLDMKFFIVRSRVSEAVALAKSSIQRNPRFPYFYYVVTLGSNIEEGLRCAKKGLKCPNATPFVWFGLMHRAVEIAGNLGICRIQESKEGDKKWEEGVAFLTSSLEDAKTYVAQAPPDARHMKNVIYWYICLTIAMKGPDMSEDLSELQPALSKLADADEFSRLLWVKAPKTQLRLTQEVLLKHYSAGIKKWGPVVANFDSVFGHEKHIISPTSAEDQLALWLADIKIEDDEEQGPMLCAHPRITTNTVELYRCSWCGNPSAVLRKCSGCEKTRYCDTTCQKSHWSAHKATCNK</sequence>
<dbReference type="Pfam" id="PF01753">
    <property type="entry name" value="zf-MYND"/>
    <property type="match status" value="1"/>
</dbReference>
<dbReference type="EMBL" id="KN822006">
    <property type="protein sequence ID" value="KIM69436.1"/>
    <property type="molecule type" value="Genomic_DNA"/>
</dbReference>
<dbReference type="Gene3D" id="6.10.140.2220">
    <property type="match status" value="1"/>
</dbReference>
<evidence type="ECO:0000256" key="5">
    <source>
        <dbReference type="SAM" id="MobiDB-lite"/>
    </source>
</evidence>
<dbReference type="PROSITE" id="PS50865">
    <property type="entry name" value="ZF_MYND_2"/>
    <property type="match status" value="1"/>
</dbReference>
<dbReference type="HOGENOM" id="CLU_010273_0_0_1"/>
<dbReference type="PROSITE" id="PS01360">
    <property type="entry name" value="ZF_MYND_1"/>
    <property type="match status" value="1"/>
</dbReference>
<reference evidence="8" key="2">
    <citation type="submission" date="2015-01" db="EMBL/GenBank/DDBJ databases">
        <title>Evolutionary Origins and Diversification of the Mycorrhizal Mutualists.</title>
        <authorList>
            <consortium name="DOE Joint Genome Institute"/>
            <consortium name="Mycorrhizal Genomics Consortium"/>
            <person name="Kohler A."/>
            <person name="Kuo A."/>
            <person name="Nagy L.G."/>
            <person name="Floudas D."/>
            <person name="Copeland A."/>
            <person name="Barry K.W."/>
            <person name="Cichocki N."/>
            <person name="Veneault-Fourrey C."/>
            <person name="LaButti K."/>
            <person name="Lindquist E.A."/>
            <person name="Lipzen A."/>
            <person name="Lundell T."/>
            <person name="Morin E."/>
            <person name="Murat C."/>
            <person name="Riley R."/>
            <person name="Ohm R."/>
            <person name="Sun H."/>
            <person name="Tunlid A."/>
            <person name="Henrissat B."/>
            <person name="Grigoriev I.V."/>
            <person name="Hibbett D.S."/>
            <person name="Martin F."/>
        </authorList>
    </citation>
    <scope>NUCLEOTIDE SEQUENCE [LARGE SCALE GENOMIC DNA]</scope>
    <source>
        <strain evidence="8">Foug A</strain>
    </source>
</reference>
<organism evidence="7 8">
    <name type="scientific">Scleroderma citrinum Foug A</name>
    <dbReference type="NCBI Taxonomy" id="1036808"/>
    <lineage>
        <taxon>Eukaryota</taxon>
        <taxon>Fungi</taxon>
        <taxon>Dikarya</taxon>
        <taxon>Basidiomycota</taxon>
        <taxon>Agaricomycotina</taxon>
        <taxon>Agaricomycetes</taxon>
        <taxon>Agaricomycetidae</taxon>
        <taxon>Boletales</taxon>
        <taxon>Sclerodermatineae</taxon>
        <taxon>Sclerodermataceae</taxon>
        <taxon>Scleroderma</taxon>
    </lineage>
</organism>
<dbReference type="InterPro" id="IPR002893">
    <property type="entry name" value="Znf_MYND"/>
</dbReference>
<protein>
    <recommendedName>
        <fullName evidence="6">MYND-type domain-containing protein</fullName>
    </recommendedName>
</protein>
<gene>
    <name evidence="7" type="ORF">SCLCIDRAFT_103186</name>
</gene>
<reference evidence="7 8" key="1">
    <citation type="submission" date="2014-04" db="EMBL/GenBank/DDBJ databases">
        <authorList>
            <consortium name="DOE Joint Genome Institute"/>
            <person name="Kuo A."/>
            <person name="Kohler A."/>
            <person name="Nagy L.G."/>
            <person name="Floudas D."/>
            <person name="Copeland A."/>
            <person name="Barry K.W."/>
            <person name="Cichocki N."/>
            <person name="Veneault-Fourrey C."/>
            <person name="LaButti K."/>
            <person name="Lindquist E.A."/>
            <person name="Lipzen A."/>
            <person name="Lundell T."/>
            <person name="Morin E."/>
            <person name="Murat C."/>
            <person name="Sun H."/>
            <person name="Tunlid A."/>
            <person name="Henrissat B."/>
            <person name="Grigoriev I.V."/>
            <person name="Hibbett D.S."/>
            <person name="Martin F."/>
            <person name="Nordberg H.P."/>
            <person name="Cantor M.N."/>
            <person name="Hua S.X."/>
        </authorList>
    </citation>
    <scope>NUCLEOTIDE SEQUENCE [LARGE SCALE GENOMIC DNA]</scope>
    <source>
        <strain evidence="7 8">Foug A</strain>
    </source>
</reference>
<feature type="region of interest" description="Disordered" evidence="5">
    <location>
        <begin position="1"/>
        <end position="27"/>
    </location>
</feature>